<dbReference type="RefSeq" id="WP_227228401.1">
    <property type="nucleotide sequence ID" value="NZ_JAJCVJ010000001.1"/>
</dbReference>
<dbReference type="GO" id="GO:0003677">
    <property type="term" value="F:DNA binding"/>
    <property type="evidence" value="ECO:0007669"/>
    <property type="project" value="UniProtKB-KW"/>
</dbReference>
<keyword evidence="8" id="KW-1185">Reference proteome</keyword>
<keyword evidence="1" id="KW-0547">Nucleotide-binding</keyword>
<sequence>MRLEDYWGVGPKTSERLRATLGVDRAVTAIESADIRALTEAGISRGRATRILRRANGEAGMDLLATRDARNVYDDLLSLAEEYAVTHHAGDRIRVLTPLTDREAVESRLDDVLAAREAWAGLSESDRENVLSAFETYDEAGGTERAAVETALTLREAGLSGGPFDALSDVDPAALREAAGALGRVEDGEVAAGVDEELDRLRNRLADAESLEGSAFDLIDTIREGGVRNLDDFRGAFVEYVASETDLTRGEVESATTDDAVDAADFVSSSLRNLVADLREQAEAREETVAEDLSGAVESAREDIDTAVSATDDIAFALSLARFAEAHDLVRPELVADGLAVRDARNLTLSGDIQPITYAVGRHSLSPAAELSAGATRGAGGARAGGFGDDDPPETPPSGDRVTVLTGANSGGKTTLLETLCQITLLASMGLPVPAREAEVALVDSVVFHRRHASFNAGVLESTLKSIVPPLTEEGRALMLVDEFEAITEPGRAADLLNGLVQLSVDHDALGVYVTHLADDLSPLPDAARIDGIFAEGLTQDLDLRVDYQPRFGTVGKSTPEFIVSRLVANARGRAERQGFEALAGAVGEEAVQRTLSDVRWQEN</sequence>
<dbReference type="PANTHER" id="PTHR11361">
    <property type="entry name" value="DNA MISMATCH REPAIR PROTEIN MUTS FAMILY MEMBER"/>
    <property type="match status" value="1"/>
</dbReference>
<feature type="domain" description="DNA mismatch repair proteins mutS family" evidence="6">
    <location>
        <begin position="400"/>
        <end position="576"/>
    </location>
</feature>
<evidence type="ECO:0000256" key="4">
    <source>
        <dbReference type="SAM" id="MobiDB-lite"/>
    </source>
</evidence>
<evidence type="ECO:0000313" key="8">
    <source>
        <dbReference type="Proteomes" id="UP001596201"/>
    </source>
</evidence>
<dbReference type="InterPro" id="IPR045076">
    <property type="entry name" value="MutS"/>
</dbReference>
<organism evidence="7 8">
    <name type="scientific">Salinirubrum litoreum</name>
    <dbReference type="NCBI Taxonomy" id="1126234"/>
    <lineage>
        <taxon>Archaea</taxon>
        <taxon>Methanobacteriati</taxon>
        <taxon>Methanobacteriota</taxon>
        <taxon>Stenosarchaea group</taxon>
        <taxon>Halobacteria</taxon>
        <taxon>Halobacteriales</taxon>
        <taxon>Haloferacaceae</taxon>
        <taxon>Salinirubrum</taxon>
    </lineage>
</organism>
<dbReference type="Pfam" id="PF00488">
    <property type="entry name" value="MutS_V"/>
    <property type="match status" value="1"/>
</dbReference>
<dbReference type="SMART" id="SM00533">
    <property type="entry name" value="MUTSd"/>
    <property type="match status" value="1"/>
</dbReference>
<comment type="caution">
    <text evidence="7">The sequence shown here is derived from an EMBL/GenBank/DDBJ whole genome shotgun (WGS) entry which is preliminary data.</text>
</comment>
<accession>A0ABD5R876</accession>
<evidence type="ECO:0000256" key="1">
    <source>
        <dbReference type="ARBA" id="ARBA00022741"/>
    </source>
</evidence>
<protein>
    <submittedName>
        <fullName evidence="7">DNA mismatch repair protein</fullName>
    </submittedName>
</protein>
<name>A0ABD5R876_9EURY</name>
<evidence type="ECO:0000259" key="5">
    <source>
        <dbReference type="SMART" id="SM00533"/>
    </source>
</evidence>
<feature type="compositionally biased region" description="Gly residues" evidence="4">
    <location>
        <begin position="377"/>
        <end position="387"/>
    </location>
</feature>
<dbReference type="SMART" id="SM00534">
    <property type="entry name" value="MUTSac"/>
    <property type="match status" value="1"/>
</dbReference>
<dbReference type="SUPFAM" id="SSF52540">
    <property type="entry name" value="P-loop containing nucleoside triphosphate hydrolases"/>
    <property type="match status" value="1"/>
</dbReference>
<proteinExistence type="predicted"/>
<evidence type="ECO:0000259" key="6">
    <source>
        <dbReference type="SMART" id="SM00534"/>
    </source>
</evidence>
<feature type="domain" description="DNA mismatch repair protein MutS core" evidence="5">
    <location>
        <begin position="71"/>
        <end position="352"/>
    </location>
</feature>
<evidence type="ECO:0000313" key="7">
    <source>
        <dbReference type="EMBL" id="MFC5366246.1"/>
    </source>
</evidence>
<keyword evidence="2" id="KW-0067">ATP-binding</keyword>
<gene>
    <name evidence="7" type="ORF">ACFPJ5_04800</name>
</gene>
<keyword evidence="3" id="KW-0238">DNA-binding</keyword>
<dbReference type="Proteomes" id="UP001596201">
    <property type="component" value="Unassembled WGS sequence"/>
</dbReference>
<evidence type="ECO:0000256" key="3">
    <source>
        <dbReference type="ARBA" id="ARBA00023125"/>
    </source>
</evidence>
<dbReference type="InterPro" id="IPR027417">
    <property type="entry name" value="P-loop_NTPase"/>
</dbReference>
<dbReference type="InterPro" id="IPR007696">
    <property type="entry name" value="DNA_mismatch_repair_MutS_core"/>
</dbReference>
<dbReference type="PANTHER" id="PTHR11361:SF125">
    <property type="entry name" value="DNA-BINDING PROTEIN MUTS2"/>
    <property type="match status" value="1"/>
</dbReference>
<dbReference type="AlphaFoldDB" id="A0ABD5R876"/>
<dbReference type="GO" id="GO:0005524">
    <property type="term" value="F:ATP binding"/>
    <property type="evidence" value="ECO:0007669"/>
    <property type="project" value="UniProtKB-KW"/>
</dbReference>
<dbReference type="InterPro" id="IPR000432">
    <property type="entry name" value="DNA_mismatch_repair_MutS_C"/>
</dbReference>
<reference evidence="7 8" key="1">
    <citation type="journal article" date="2019" name="Int. J. Syst. Evol. Microbiol.">
        <title>The Global Catalogue of Microorganisms (GCM) 10K type strain sequencing project: providing services to taxonomists for standard genome sequencing and annotation.</title>
        <authorList>
            <consortium name="The Broad Institute Genomics Platform"/>
            <consortium name="The Broad Institute Genome Sequencing Center for Infectious Disease"/>
            <person name="Wu L."/>
            <person name="Ma J."/>
        </authorList>
    </citation>
    <scope>NUCLEOTIDE SEQUENCE [LARGE SCALE GENOMIC DNA]</scope>
    <source>
        <strain evidence="7 8">CGMCC 1.12237</strain>
    </source>
</reference>
<evidence type="ECO:0000256" key="2">
    <source>
        <dbReference type="ARBA" id="ARBA00022840"/>
    </source>
</evidence>
<dbReference type="Gene3D" id="3.40.50.300">
    <property type="entry name" value="P-loop containing nucleotide triphosphate hydrolases"/>
    <property type="match status" value="1"/>
</dbReference>
<dbReference type="EMBL" id="JBHSKX010000001">
    <property type="protein sequence ID" value="MFC5366246.1"/>
    <property type="molecule type" value="Genomic_DNA"/>
</dbReference>
<feature type="region of interest" description="Disordered" evidence="4">
    <location>
        <begin position="374"/>
        <end position="400"/>
    </location>
</feature>